<dbReference type="InterPro" id="IPR010920">
    <property type="entry name" value="LSM_dom_sf"/>
</dbReference>
<protein>
    <submittedName>
        <fullName evidence="7">Mechanosensitive ion channel family protein</fullName>
    </submittedName>
</protein>
<dbReference type="EMBL" id="BAABBP010000010">
    <property type="protein sequence ID" value="GAA3992876.1"/>
    <property type="molecule type" value="Genomic_DNA"/>
</dbReference>
<evidence type="ECO:0000313" key="7">
    <source>
        <dbReference type="EMBL" id="GAA3992876.1"/>
    </source>
</evidence>
<gene>
    <name evidence="7" type="ORF">GCM10022279_15230</name>
</gene>
<dbReference type="Pfam" id="PF00924">
    <property type="entry name" value="MS_channel_2nd"/>
    <property type="match status" value="1"/>
</dbReference>
<dbReference type="PANTHER" id="PTHR30414">
    <property type="entry name" value="MINICONDUCTANCE MECHANOSENSITIVE CHANNEL YBDG"/>
    <property type="match status" value="1"/>
</dbReference>
<dbReference type="Gene3D" id="2.30.30.60">
    <property type="match status" value="1"/>
</dbReference>
<dbReference type="InterPro" id="IPR023408">
    <property type="entry name" value="MscS_beta-dom_sf"/>
</dbReference>
<dbReference type="InterPro" id="IPR030192">
    <property type="entry name" value="YbdG"/>
</dbReference>
<evidence type="ECO:0000256" key="5">
    <source>
        <dbReference type="SAM" id="Phobius"/>
    </source>
</evidence>
<organism evidence="7 8">
    <name type="scientific">Comamonas faecalis</name>
    <dbReference type="NCBI Taxonomy" id="1387849"/>
    <lineage>
        <taxon>Bacteria</taxon>
        <taxon>Pseudomonadati</taxon>
        <taxon>Pseudomonadota</taxon>
        <taxon>Betaproteobacteria</taxon>
        <taxon>Burkholderiales</taxon>
        <taxon>Comamonadaceae</taxon>
        <taxon>Comamonas</taxon>
    </lineage>
</organism>
<dbReference type="PANTHER" id="PTHR30414:SF0">
    <property type="entry name" value="MINICONDUCTANCE MECHANOSENSITIVE CHANNEL YBDG"/>
    <property type="match status" value="1"/>
</dbReference>
<dbReference type="InterPro" id="IPR006685">
    <property type="entry name" value="MscS_channel_2nd"/>
</dbReference>
<evidence type="ECO:0000256" key="1">
    <source>
        <dbReference type="ARBA" id="ARBA00004370"/>
    </source>
</evidence>
<keyword evidence="2 5" id="KW-0812">Transmembrane</keyword>
<feature type="domain" description="Mechanosensitive ion channel MscS" evidence="6">
    <location>
        <begin position="183"/>
        <end position="251"/>
    </location>
</feature>
<feature type="transmembrane region" description="Helical" evidence="5">
    <location>
        <begin position="164"/>
        <end position="181"/>
    </location>
</feature>
<keyword evidence="8" id="KW-1185">Reference proteome</keyword>
<evidence type="ECO:0000256" key="3">
    <source>
        <dbReference type="ARBA" id="ARBA00022989"/>
    </source>
</evidence>
<reference evidence="8" key="1">
    <citation type="journal article" date="2019" name="Int. J. Syst. Evol. Microbiol.">
        <title>The Global Catalogue of Microorganisms (GCM) 10K type strain sequencing project: providing services to taxonomists for standard genome sequencing and annotation.</title>
        <authorList>
            <consortium name="The Broad Institute Genomics Platform"/>
            <consortium name="The Broad Institute Genome Sequencing Center for Infectious Disease"/>
            <person name="Wu L."/>
            <person name="Ma J."/>
        </authorList>
    </citation>
    <scope>NUCLEOTIDE SEQUENCE [LARGE SCALE GENOMIC DNA]</scope>
    <source>
        <strain evidence="8">JCM 17561</strain>
    </source>
</reference>
<evidence type="ECO:0000313" key="8">
    <source>
        <dbReference type="Proteomes" id="UP001501627"/>
    </source>
</evidence>
<feature type="transmembrane region" description="Helical" evidence="5">
    <location>
        <begin position="21"/>
        <end position="43"/>
    </location>
</feature>
<name>A0ABP7R5J6_9BURK</name>
<accession>A0ABP7R5J6</accession>
<dbReference type="SUPFAM" id="SSF50182">
    <property type="entry name" value="Sm-like ribonucleoproteins"/>
    <property type="match status" value="1"/>
</dbReference>
<evidence type="ECO:0000256" key="2">
    <source>
        <dbReference type="ARBA" id="ARBA00022692"/>
    </source>
</evidence>
<dbReference type="Proteomes" id="UP001501627">
    <property type="component" value="Unassembled WGS sequence"/>
</dbReference>
<comment type="caution">
    <text evidence="7">The sequence shown here is derived from an EMBL/GenBank/DDBJ whole genome shotgun (WGS) entry which is preliminary data.</text>
</comment>
<evidence type="ECO:0000259" key="6">
    <source>
        <dbReference type="Pfam" id="PF00924"/>
    </source>
</evidence>
<comment type="subcellular location">
    <subcellularLocation>
        <location evidence="1">Membrane</location>
    </subcellularLocation>
</comment>
<feature type="transmembrane region" description="Helical" evidence="5">
    <location>
        <begin position="141"/>
        <end position="158"/>
    </location>
</feature>
<sequence>MGVVLAFLENLQPWAKVGVELLALALVAMASGVLARVLLLHAVRGWRLGLPKGWAQVLLHDPVLVHLAKATPSVVVQLGLRWVEYLPLGLSTALHNLAVSFTIYHLVRAVCALLQELNAFHERGEGRADARDLSIKSYVQLGKLLAWVVGLLLIAATLMDRSPVLLLSGLGAMSAVLMLVFKDTILSFVAGVQLASNDMLRVGDWIEMPKEGANGAVVDITLNIVKVQNWDKTISTIPTWKLMSESFKNWRGMFDAGGRRILRALHIDATTVRPLTDAQRTSLAGQALLQDFWQQQAQQPQGALLAGEMSNLAVFSAYTLAYLRAHPGIAKGPGMHLLVRMLEPTAMGIPLQLYCYTASTVWVEHEAMQSAVFDHLITVMPEFGLAVYQRSSDYGSRLLGPVLSMRDGT</sequence>
<proteinExistence type="predicted"/>
<keyword evidence="3 5" id="KW-1133">Transmembrane helix</keyword>
<evidence type="ECO:0000256" key="4">
    <source>
        <dbReference type="ARBA" id="ARBA00023136"/>
    </source>
</evidence>
<keyword evidence="4 5" id="KW-0472">Membrane</keyword>